<dbReference type="InterPro" id="IPR017945">
    <property type="entry name" value="DHBP_synth_RibB-like_a/b_dom"/>
</dbReference>
<dbReference type="PROSITE" id="PS51163">
    <property type="entry name" value="YRDC"/>
    <property type="match status" value="1"/>
</dbReference>
<organism evidence="2">
    <name type="scientific">hydrothermal vent metagenome</name>
    <dbReference type="NCBI Taxonomy" id="652676"/>
    <lineage>
        <taxon>unclassified sequences</taxon>
        <taxon>metagenomes</taxon>
        <taxon>ecological metagenomes</taxon>
    </lineage>
</organism>
<feature type="domain" description="YrdC-like" evidence="1">
    <location>
        <begin position="78"/>
        <end position="264"/>
    </location>
</feature>
<evidence type="ECO:0000313" key="2">
    <source>
        <dbReference type="EMBL" id="VAW61210.1"/>
    </source>
</evidence>
<dbReference type="PANTHER" id="PTHR42828">
    <property type="entry name" value="DHBP SYNTHASE RIBB-LIKE ALPHA/BETA DOMAIN-CONTAINING PROTEIN"/>
    <property type="match status" value="1"/>
</dbReference>
<proteinExistence type="predicted"/>
<dbReference type="PANTHER" id="PTHR42828:SF3">
    <property type="entry name" value="THREONYLCARBAMOYL-AMP SYNTHASE"/>
    <property type="match status" value="1"/>
</dbReference>
<dbReference type="InterPro" id="IPR052532">
    <property type="entry name" value="SUA5_domain"/>
</dbReference>
<name>A0A3B0X9F0_9ZZZZ</name>
<dbReference type="Pfam" id="PF01300">
    <property type="entry name" value="Sua5_yciO_yrdC"/>
    <property type="match status" value="1"/>
</dbReference>
<evidence type="ECO:0000259" key="1">
    <source>
        <dbReference type="PROSITE" id="PS51163"/>
    </source>
</evidence>
<gene>
    <name evidence="2" type="ORF">MNBD_GAMMA09-1232</name>
</gene>
<protein>
    <submittedName>
        <fullName evidence="2">Hypothetical YciO protein, TsaC/YrdC paralog</fullName>
    </submittedName>
</protein>
<dbReference type="Gene3D" id="3.90.870.10">
    <property type="entry name" value="DHBP synthase"/>
    <property type="match status" value="1"/>
</dbReference>
<accession>A0A3B0X9F0</accession>
<reference evidence="2" key="1">
    <citation type="submission" date="2018-06" db="EMBL/GenBank/DDBJ databases">
        <authorList>
            <person name="Zhirakovskaya E."/>
        </authorList>
    </citation>
    <scope>NUCLEOTIDE SEQUENCE</scope>
</reference>
<dbReference type="GO" id="GO:0003725">
    <property type="term" value="F:double-stranded RNA binding"/>
    <property type="evidence" value="ECO:0007669"/>
    <property type="project" value="InterPro"/>
</dbReference>
<dbReference type="AlphaFoldDB" id="A0A3B0X9F0"/>
<sequence>MCEYERFTGQLIDGVGPVLLFFTIWPVLSHERIKVVILEKPEQSCPCKKFCFDSLRLCFKIRHIMSQFFEIHPDNPQKRLIHQAVEIIHNGGIVVYPTDSSYAIGCHLGDKAAMEKIRRIRQVDDKHHFTLVCSDLSEISTYAKVSNADYRLLKSLTPGPYTFLLKATGEVPRRLMHPKRRMIGIRVVGDPIVHALLAELGQPIMSSTLIMPGNDTPETDALEIRDRLEHEVDLIIDGGNCGYEATTVINLVETPPQVMRKGKGTEHGLD</sequence>
<dbReference type="InterPro" id="IPR006070">
    <property type="entry name" value="Sua5-like_dom"/>
</dbReference>
<dbReference type="SUPFAM" id="SSF55821">
    <property type="entry name" value="YrdC/RibB"/>
    <property type="match status" value="1"/>
</dbReference>
<dbReference type="EMBL" id="UOFI01000009">
    <property type="protein sequence ID" value="VAW61210.1"/>
    <property type="molecule type" value="Genomic_DNA"/>
</dbReference>
<dbReference type="NCBIfam" id="TIGR00057">
    <property type="entry name" value="L-threonylcarbamoyladenylate synthase"/>
    <property type="match status" value="1"/>
</dbReference>